<dbReference type="Proteomes" id="UP000076935">
    <property type="component" value="Unassembled WGS sequence"/>
</dbReference>
<accession>A0A177L9N8</accession>
<dbReference type="RefSeq" id="WP_034288659.1">
    <property type="nucleotide sequence ID" value="NZ_JBCNAN010000026.1"/>
</dbReference>
<evidence type="ECO:0000313" key="2">
    <source>
        <dbReference type="Proteomes" id="UP000076935"/>
    </source>
</evidence>
<organism evidence="1 2">
    <name type="scientific">Domibacillus aminovorans</name>
    <dbReference type="NCBI Taxonomy" id="29332"/>
    <lineage>
        <taxon>Bacteria</taxon>
        <taxon>Bacillati</taxon>
        <taxon>Bacillota</taxon>
        <taxon>Bacilli</taxon>
        <taxon>Bacillales</taxon>
        <taxon>Bacillaceae</taxon>
        <taxon>Domibacillus</taxon>
    </lineage>
</organism>
<keyword evidence="2" id="KW-1185">Reference proteome</keyword>
<dbReference type="EMBL" id="LQWY01000007">
    <property type="protein sequence ID" value="OAH62448.1"/>
    <property type="molecule type" value="Genomic_DNA"/>
</dbReference>
<gene>
    <name evidence="1" type="ORF">AWH49_09650</name>
</gene>
<comment type="caution">
    <text evidence="1">The sequence shown here is derived from an EMBL/GenBank/DDBJ whole genome shotgun (WGS) entry which is preliminary data.</text>
</comment>
<name>A0A177L9N8_9BACI</name>
<evidence type="ECO:0000313" key="1">
    <source>
        <dbReference type="EMBL" id="OAH62448.1"/>
    </source>
</evidence>
<reference evidence="1 2" key="1">
    <citation type="submission" date="2016-01" db="EMBL/GenBank/DDBJ databases">
        <title>Investigation of taxonomic status of Bacillus aminovorans.</title>
        <authorList>
            <person name="Verma A."/>
            <person name="Pal Y."/>
            <person name="Krishnamurthi S."/>
        </authorList>
    </citation>
    <scope>NUCLEOTIDE SEQUENCE [LARGE SCALE GENOMIC DNA]</scope>
    <source>
        <strain evidence="1 2">DSM 1314</strain>
    </source>
</reference>
<proteinExistence type="predicted"/>
<dbReference type="AlphaFoldDB" id="A0A177L9N8"/>
<protein>
    <submittedName>
        <fullName evidence="1">Uncharacterized protein</fullName>
    </submittedName>
</protein>
<sequence>MNPSERIKCDLSSSVETIRNILSSRPFDYKDVHFVEEEFLPGEGKDYIGFIYDVKGKCKNYGDYKNYEVSVFSRDGLQFEVRKDSDQGFDDLEDRFTL</sequence>